<evidence type="ECO:0000313" key="2">
    <source>
        <dbReference type="EMBL" id="TNN34428.1"/>
    </source>
</evidence>
<reference evidence="2 3" key="1">
    <citation type="submission" date="2019-03" db="EMBL/GenBank/DDBJ databases">
        <title>First draft genome of Liparis tanakae, snailfish: a comprehensive survey of snailfish specific genes.</title>
        <authorList>
            <person name="Kim W."/>
            <person name="Song I."/>
            <person name="Jeong J.-H."/>
            <person name="Kim D."/>
            <person name="Kim S."/>
            <person name="Ryu S."/>
            <person name="Song J.Y."/>
            <person name="Lee S.K."/>
        </authorList>
    </citation>
    <scope>NUCLEOTIDE SEQUENCE [LARGE SCALE GENOMIC DNA]</scope>
    <source>
        <tissue evidence="2">Muscle</tissue>
    </source>
</reference>
<sequence length="176" mass="20254">MTQRTDPLTADHLSEQLLGGVPEERDAAHQELVEDDPHGPPVHRLPVALPQDHLGGDVLRSATHLHINTGELWGNDAGRRSGRRDFTCLSMNSLVSFSTWPSYRLVVMFIRPIFDRPKSVSLMWPMDVISRLEGEETTRHHRDATGDRADGLRRKTRRRKRTKRMKSEEEEEEEED</sequence>
<feature type="compositionally biased region" description="Basic residues" evidence="1">
    <location>
        <begin position="154"/>
        <end position="164"/>
    </location>
</feature>
<name>A0A4Z2F084_9TELE</name>
<feature type="region of interest" description="Disordered" evidence="1">
    <location>
        <begin position="135"/>
        <end position="176"/>
    </location>
</feature>
<protein>
    <submittedName>
        <fullName evidence="2">Uncharacterized protein</fullName>
    </submittedName>
</protein>
<gene>
    <name evidence="2" type="ORF">EYF80_055409</name>
</gene>
<dbReference type="EMBL" id="SRLO01001964">
    <property type="protein sequence ID" value="TNN34428.1"/>
    <property type="molecule type" value="Genomic_DNA"/>
</dbReference>
<accession>A0A4Z2F084</accession>
<proteinExistence type="predicted"/>
<evidence type="ECO:0000256" key="1">
    <source>
        <dbReference type="SAM" id="MobiDB-lite"/>
    </source>
</evidence>
<dbReference type="AlphaFoldDB" id="A0A4Z2F084"/>
<dbReference type="Proteomes" id="UP000314294">
    <property type="component" value="Unassembled WGS sequence"/>
</dbReference>
<comment type="caution">
    <text evidence="2">The sequence shown here is derived from an EMBL/GenBank/DDBJ whole genome shotgun (WGS) entry which is preliminary data.</text>
</comment>
<organism evidence="2 3">
    <name type="scientific">Liparis tanakae</name>
    <name type="common">Tanaka's snailfish</name>
    <dbReference type="NCBI Taxonomy" id="230148"/>
    <lineage>
        <taxon>Eukaryota</taxon>
        <taxon>Metazoa</taxon>
        <taxon>Chordata</taxon>
        <taxon>Craniata</taxon>
        <taxon>Vertebrata</taxon>
        <taxon>Euteleostomi</taxon>
        <taxon>Actinopterygii</taxon>
        <taxon>Neopterygii</taxon>
        <taxon>Teleostei</taxon>
        <taxon>Neoteleostei</taxon>
        <taxon>Acanthomorphata</taxon>
        <taxon>Eupercaria</taxon>
        <taxon>Perciformes</taxon>
        <taxon>Cottioidei</taxon>
        <taxon>Cottales</taxon>
        <taxon>Liparidae</taxon>
        <taxon>Liparis</taxon>
    </lineage>
</organism>
<keyword evidence="3" id="KW-1185">Reference proteome</keyword>
<evidence type="ECO:0000313" key="3">
    <source>
        <dbReference type="Proteomes" id="UP000314294"/>
    </source>
</evidence>
<feature type="compositionally biased region" description="Basic and acidic residues" evidence="1">
    <location>
        <begin position="135"/>
        <end position="153"/>
    </location>
</feature>